<evidence type="ECO:0000256" key="5">
    <source>
        <dbReference type="ARBA" id="ARBA00022989"/>
    </source>
</evidence>
<feature type="transmembrane region" description="Helical" evidence="7">
    <location>
        <begin position="225"/>
        <end position="243"/>
    </location>
</feature>
<feature type="transmembrane region" description="Helical" evidence="7">
    <location>
        <begin position="263"/>
        <end position="281"/>
    </location>
</feature>
<dbReference type="EMBL" id="FWWZ01000001">
    <property type="protein sequence ID" value="SMC08855.1"/>
    <property type="molecule type" value="Genomic_DNA"/>
</dbReference>
<evidence type="ECO:0000256" key="7">
    <source>
        <dbReference type="SAM" id="Phobius"/>
    </source>
</evidence>
<keyword evidence="3" id="KW-1003">Cell membrane</keyword>
<dbReference type="InterPro" id="IPR018383">
    <property type="entry name" value="UPF0324_pro"/>
</dbReference>
<feature type="transmembrane region" description="Helical" evidence="7">
    <location>
        <begin position="129"/>
        <end position="147"/>
    </location>
</feature>
<evidence type="ECO:0000313" key="8">
    <source>
        <dbReference type="EMBL" id="SMC08855.1"/>
    </source>
</evidence>
<feature type="transmembrane region" description="Helical" evidence="7">
    <location>
        <begin position="36"/>
        <end position="54"/>
    </location>
</feature>
<keyword evidence="6 7" id="KW-0472">Membrane</keyword>
<feature type="transmembrane region" description="Helical" evidence="7">
    <location>
        <begin position="159"/>
        <end position="180"/>
    </location>
</feature>
<gene>
    <name evidence="8" type="ORF">SAMN05660197_0630</name>
</gene>
<comment type="subcellular location">
    <subcellularLocation>
        <location evidence="1">Cell membrane</location>
        <topology evidence="1">Multi-pass membrane protein</topology>
    </subcellularLocation>
</comment>
<feature type="transmembrane region" description="Helical" evidence="7">
    <location>
        <begin position="192"/>
        <end position="213"/>
    </location>
</feature>
<dbReference type="InterPro" id="IPR004630">
    <property type="entry name" value="UPF0324_YeiH-like"/>
</dbReference>
<dbReference type="AlphaFoldDB" id="A0A1W1WRM3"/>
<dbReference type="PANTHER" id="PTHR30106">
    <property type="entry name" value="INNER MEMBRANE PROTEIN YEIH-RELATED"/>
    <property type="match status" value="1"/>
</dbReference>
<evidence type="ECO:0000256" key="3">
    <source>
        <dbReference type="ARBA" id="ARBA00022475"/>
    </source>
</evidence>
<dbReference type="NCBIfam" id="TIGR00698">
    <property type="entry name" value="YeiH family putative sulfate export transporter"/>
    <property type="match status" value="1"/>
</dbReference>
<feature type="transmembrane region" description="Helical" evidence="7">
    <location>
        <begin position="12"/>
        <end position="30"/>
    </location>
</feature>
<name>A0A1W1WRM3_9BACT</name>
<evidence type="ECO:0000256" key="4">
    <source>
        <dbReference type="ARBA" id="ARBA00022692"/>
    </source>
</evidence>
<accession>A0A1W1WRM3</accession>
<evidence type="ECO:0000313" key="9">
    <source>
        <dbReference type="Proteomes" id="UP000192602"/>
    </source>
</evidence>
<protein>
    <submittedName>
        <fullName evidence="8">Conserved hypothetical integral membrane protein</fullName>
    </submittedName>
</protein>
<dbReference type="Proteomes" id="UP000192602">
    <property type="component" value="Unassembled WGS sequence"/>
</dbReference>
<reference evidence="9" key="1">
    <citation type="submission" date="2017-04" db="EMBL/GenBank/DDBJ databases">
        <authorList>
            <person name="Varghese N."/>
            <person name="Submissions S."/>
        </authorList>
    </citation>
    <scope>NUCLEOTIDE SEQUENCE [LARGE SCALE GENOMIC DNA]</scope>
    <source>
        <strain evidence="9">DSM 16512</strain>
    </source>
</reference>
<dbReference type="GO" id="GO:0005886">
    <property type="term" value="C:plasma membrane"/>
    <property type="evidence" value="ECO:0007669"/>
    <property type="project" value="UniProtKB-SubCell"/>
</dbReference>
<comment type="similarity">
    <text evidence="2">Belongs to the UPF0324 family.</text>
</comment>
<dbReference type="STRING" id="1069081.SAMN05660197_0630"/>
<feature type="transmembrane region" description="Helical" evidence="7">
    <location>
        <begin position="320"/>
        <end position="340"/>
    </location>
</feature>
<keyword evidence="9" id="KW-1185">Reference proteome</keyword>
<evidence type="ECO:0000256" key="6">
    <source>
        <dbReference type="ARBA" id="ARBA00023136"/>
    </source>
</evidence>
<dbReference type="PANTHER" id="PTHR30106:SF2">
    <property type="entry name" value="UPF0324 INNER MEMBRANE PROTEIN YEIH"/>
    <property type="match status" value="1"/>
</dbReference>
<evidence type="ECO:0000256" key="1">
    <source>
        <dbReference type="ARBA" id="ARBA00004651"/>
    </source>
</evidence>
<dbReference type="OrthoDB" id="9805703at2"/>
<dbReference type="Pfam" id="PF03601">
    <property type="entry name" value="Cons_hypoth698"/>
    <property type="match status" value="1"/>
</dbReference>
<keyword evidence="5 7" id="KW-1133">Transmembrane helix</keyword>
<evidence type="ECO:0000256" key="2">
    <source>
        <dbReference type="ARBA" id="ARBA00007977"/>
    </source>
</evidence>
<sequence>MAFSKENIKYTLNGILFVALFTIAAIQISQVSFIKALAISPLIIGIVIGMFYANTLRTHIPKEWVPGIVFSSKQLLRFAIILYGFRITFQQIAEVGLAGLTVSTIMLTTTFILGWWAGVKIFKLDRDTAVLTASGSSVCGAAAVLATEPVLNAEPYKSAVAVGTVVLFGTIAMFTYPALYKAGFFNMDPATYGIYVGGTVHEVAQVVAAGGAVNEIAMNDAVIVKMTRVMMIAPLLIILGILISRRAQTATGGGKKFNITIPWFAVWFIVMAGINSFLVNIESLKPIIASINQFDTFLLTMAMTALGMETSVEKFKQAGAKPVLLALLMAVWLMVGGYFITKGVVAIFGA</sequence>
<proteinExistence type="inferred from homology"/>
<feature type="transmembrane region" description="Helical" evidence="7">
    <location>
        <begin position="98"/>
        <end position="117"/>
    </location>
</feature>
<organism evidence="8 9">
    <name type="scientific">Nitratiruptor tergarcus DSM 16512</name>
    <dbReference type="NCBI Taxonomy" id="1069081"/>
    <lineage>
        <taxon>Bacteria</taxon>
        <taxon>Pseudomonadati</taxon>
        <taxon>Campylobacterota</taxon>
        <taxon>Epsilonproteobacteria</taxon>
        <taxon>Nautiliales</taxon>
        <taxon>Nitratiruptoraceae</taxon>
        <taxon>Nitratiruptor</taxon>
    </lineage>
</organism>
<dbReference type="RefSeq" id="WP_084275116.1">
    <property type="nucleotide sequence ID" value="NZ_AP026671.1"/>
</dbReference>
<keyword evidence="4 7" id="KW-0812">Transmembrane</keyword>
<feature type="transmembrane region" description="Helical" evidence="7">
    <location>
        <begin position="287"/>
        <end position="308"/>
    </location>
</feature>